<proteinExistence type="predicted"/>
<dbReference type="InterPro" id="IPR023198">
    <property type="entry name" value="PGP-like_dom2"/>
</dbReference>
<evidence type="ECO:0000313" key="1">
    <source>
        <dbReference type="EMBL" id="QQR34894.1"/>
    </source>
</evidence>
<dbReference type="Proteomes" id="UP000595460">
    <property type="component" value="Chromosome"/>
</dbReference>
<dbReference type="GO" id="GO:0016787">
    <property type="term" value="F:hydrolase activity"/>
    <property type="evidence" value="ECO:0007669"/>
    <property type="project" value="UniProtKB-KW"/>
</dbReference>
<dbReference type="InterPro" id="IPR050155">
    <property type="entry name" value="HAD-like_hydrolase_sf"/>
</dbReference>
<dbReference type="Gene3D" id="3.40.50.1000">
    <property type="entry name" value="HAD superfamily/HAD-like"/>
    <property type="match status" value="1"/>
</dbReference>
<dbReference type="EMBL" id="CP068047">
    <property type="protein sequence ID" value="QQR34894.1"/>
    <property type="molecule type" value="Genomic_DNA"/>
</dbReference>
<protein>
    <submittedName>
        <fullName evidence="1">HAD-IA family hydrolase</fullName>
    </submittedName>
</protein>
<sequence>MSLVVFDMDGTLIDSGAEITARVLKAFASVGLPAPSRETIRANVGLSLPIYLSAVSGSDDPEVISALFDAYRAAAAASPPGQMPMFDGARGLLERLKTRPDTQLAIATGKGRAGLDKTLTQNDMTSYFASLQTPDTNPSKPHPGMLHSAMAACGALPHNTLMIGDAVFDIEMAKAASVRSIGVAWGLQPVEDLAAAGATATVTRFEDLYDLIDALLEDKAHA</sequence>
<dbReference type="PANTHER" id="PTHR43434">
    <property type="entry name" value="PHOSPHOGLYCOLATE PHOSPHATASE"/>
    <property type="match status" value="1"/>
</dbReference>
<dbReference type="Gene3D" id="1.10.150.240">
    <property type="entry name" value="Putative phosphatase, domain 2"/>
    <property type="match status" value="1"/>
</dbReference>
<dbReference type="SFLD" id="SFLDG01135">
    <property type="entry name" value="C1.5.6:_HAD__Beta-PGM__Phospha"/>
    <property type="match status" value="1"/>
</dbReference>
<name>A0ABX7BSH3_9HYPH</name>
<dbReference type="InterPro" id="IPR041492">
    <property type="entry name" value="HAD_2"/>
</dbReference>
<evidence type="ECO:0000313" key="2">
    <source>
        <dbReference type="Proteomes" id="UP000595460"/>
    </source>
</evidence>
<dbReference type="InterPro" id="IPR006439">
    <property type="entry name" value="HAD-SF_hydro_IA"/>
</dbReference>
<keyword evidence="1" id="KW-0378">Hydrolase</keyword>
<organism evidence="1 2">
    <name type="scientific">Devosia oryziradicis</name>
    <dbReference type="NCBI Taxonomy" id="2801335"/>
    <lineage>
        <taxon>Bacteria</taxon>
        <taxon>Pseudomonadati</taxon>
        <taxon>Pseudomonadota</taxon>
        <taxon>Alphaproteobacteria</taxon>
        <taxon>Hyphomicrobiales</taxon>
        <taxon>Devosiaceae</taxon>
        <taxon>Devosia</taxon>
    </lineage>
</organism>
<dbReference type="NCBIfam" id="TIGR01549">
    <property type="entry name" value="HAD-SF-IA-v1"/>
    <property type="match status" value="1"/>
</dbReference>
<gene>
    <name evidence="1" type="ORF">JI749_10930</name>
</gene>
<keyword evidence="2" id="KW-1185">Reference proteome</keyword>
<dbReference type="PANTHER" id="PTHR43434:SF24">
    <property type="entry name" value="HYDROLASE-RELATED"/>
    <property type="match status" value="1"/>
</dbReference>
<dbReference type="SFLD" id="SFLDS00003">
    <property type="entry name" value="Haloacid_Dehalogenase"/>
    <property type="match status" value="1"/>
</dbReference>
<accession>A0ABX7BSH3</accession>
<reference evidence="1 2" key="1">
    <citation type="submission" date="2021-01" db="EMBL/GenBank/DDBJ databases">
        <title>Genome seq and assembly of Devosia sp. G19.</title>
        <authorList>
            <person name="Chhetri G."/>
        </authorList>
    </citation>
    <scope>NUCLEOTIDE SEQUENCE [LARGE SCALE GENOMIC DNA]</scope>
    <source>
        <strain evidence="1 2">G19</strain>
    </source>
</reference>
<dbReference type="SUPFAM" id="SSF56784">
    <property type="entry name" value="HAD-like"/>
    <property type="match status" value="1"/>
</dbReference>
<dbReference type="InterPro" id="IPR036412">
    <property type="entry name" value="HAD-like_sf"/>
</dbReference>
<dbReference type="InterPro" id="IPR023214">
    <property type="entry name" value="HAD_sf"/>
</dbReference>
<dbReference type="SFLD" id="SFLDG01129">
    <property type="entry name" value="C1.5:_HAD__Beta-PGM__Phosphata"/>
    <property type="match status" value="1"/>
</dbReference>
<dbReference type="Pfam" id="PF13419">
    <property type="entry name" value="HAD_2"/>
    <property type="match status" value="1"/>
</dbReference>
<dbReference type="RefSeq" id="WP_201653440.1">
    <property type="nucleotide sequence ID" value="NZ_CP068047.1"/>
</dbReference>